<evidence type="ECO:0000259" key="6">
    <source>
        <dbReference type="Pfam" id="PF08281"/>
    </source>
</evidence>
<dbReference type="RefSeq" id="WP_002708343.1">
    <property type="nucleotide sequence ID" value="NZ_JH651384.1"/>
</dbReference>
<dbReference type="InterPro" id="IPR013324">
    <property type="entry name" value="RNA_pol_sigma_r3/r4-like"/>
</dbReference>
<evidence type="ECO:0000256" key="5">
    <source>
        <dbReference type="ARBA" id="ARBA00023163"/>
    </source>
</evidence>
<sequence length="224" mass="25932">MHNDTASMEYDRQLFERFCGRDVRAGIEMENAYGKRLFHYIRRSCIYNDIEGAQDCLQSTWLKLIRYCGKPLPDSGLWAMLCTMAKSQALDDHRKLVRQKRDPGTLMLRLDQYDEGSRPQEPVDDGPNPEEWLLLLEEALADEAQRAVFKRAFAALPEKQRQALELQIGQGLSIKAIAERMQEKHETVRSHLRYAKDKLKRDLSATDHNSKDSHKLMEIDCHAA</sequence>
<evidence type="ECO:0000256" key="1">
    <source>
        <dbReference type="ARBA" id="ARBA00010641"/>
    </source>
</evidence>
<dbReference type="SUPFAM" id="SSF88659">
    <property type="entry name" value="Sigma3 and sigma4 domains of RNA polymerase sigma factors"/>
    <property type="match status" value="1"/>
</dbReference>
<dbReference type="InterPro" id="IPR013249">
    <property type="entry name" value="RNA_pol_sigma70_r4_t2"/>
</dbReference>
<feature type="domain" description="RNA polymerase sigma factor 70 region 4 type 2" evidence="6">
    <location>
        <begin position="149"/>
        <end position="199"/>
    </location>
</feature>
<name>A0A656HE00_THINJ</name>
<organism evidence="7 8">
    <name type="scientific">Thiothrix nivea (strain ATCC 35100 / DSM 5205 / JP2)</name>
    <dbReference type="NCBI Taxonomy" id="870187"/>
    <lineage>
        <taxon>Bacteria</taxon>
        <taxon>Pseudomonadati</taxon>
        <taxon>Pseudomonadota</taxon>
        <taxon>Gammaproteobacteria</taxon>
        <taxon>Thiotrichales</taxon>
        <taxon>Thiotrichaceae</taxon>
        <taxon>Thiothrix</taxon>
    </lineage>
</organism>
<evidence type="ECO:0000313" key="7">
    <source>
        <dbReference type="EMBL" id="EIJ34412.1"/>
    </source>
</evidence>
<dbReference type="GO" id="GO:0016987">
    <property type="term" value="F:sigma factor activity"/>
    <property type="evidence" value="ECO:0007669"/>
    <property type="project" value="UniProtKB-KW"/>
</dbReference>
<dbReference type="EMBL" id="JH651384">
    <property type="protein sequence ID" value="EIJ34412.1"/>
    <property type="molecule type" value="Genomic_DNA"/>
</dbReference>
<evidence type="ECO:0000256" key="4">
    <source>
        <dbReference type="ARBA" id="ARBA00023125"/>
    </source>
</evidence>
<proteinExistence type="inferred from homology"/>
<dbReference type="Gene3D" id="1.10.10.10">
    <property type="entry name" value="Winged helix-like DNA-binding domain superfamily/Winged helix DNA-binding domain"/>
    <property type="match status" value="1"/>
</dbReference>
<keyword evidence="4" id="KW-0238">DNA-binding</keyword>
<keyword evidence="8" id="KW-1185">Reference proteome</keyword>
<dbReference type="InterPro" id="IPR013325">
    <property type="entry name" value="RNA_pol_sigma_r2"/>
</dbReference>
<dbReference type="Proteomes" id="UP000005317">
    <property type="component" value="Unassembled WGS sequence"/>
</dbReference>
<dbReference type="InterPro" id="IPR039425">
    <property type="entry name" value="RNA_pol_sigma-70-like"/>
</dbReference>
<dbReference type="AlphaFoldDB" id="A0A656HE00"/>
<comment type="similarity">
    <text evidence="1">Belongs to the sigma-70 factor family. ECF subfamily.</text>
</comment>
<keyword evidence="3" id="KW-0731">Sigma factor</keyword>
<dbReference type="Pfam" id="PF08281">
    <property type="entry name" value="Sigma70_r4_2"/>
    <property type="match status" value="1"/>
</dbReference>
<dbReference type="NCBIfam" id="TIGR02937">
    <property type="entry name" value="sigma70-ECF"/>
    <property type="match status" value="1"/>
</dbReference>
<keyword evidence="5" id="KW-0804">Transcription</keyword>
<dbReference type="GO" id="GO:0006352">
    <property type="term" value="P:DNA-templated transcription initiation"/>
    <property type="evidence" value="ECO:0007669"/>
    <property type="project" value="InterPro"/>
</dbReference>
<dbReference type="InterPro" id="IPR036388">
    <property type="entry name" value="WH-like_DNA-bd_sf"/>
</dbReference>
<dbReference type="OrthoDB" id="9784272at2"/>
<dbReference type="InterPro" id="IPR014284">
    <property type="entry name" value="RNA_pol_sigma-70_dom"/>
</dbReference>
<dbReference type="SUPFAM" id="SSF88946">
    <property type="entry name" value="Sigma2 domain of RNA polymerase sigma factors"/>
    <property type="match status" value="1"/>
</dbReference>
<dbReference type="PANTHER" id="PTHR43133:SF8">
    <property type="entry name" value="RNA POLYMERASE SIGMA FACTOR HI_1459-RELATED"/>
    <property type="match status" value="1"/>
</dbReference>
<dbReference type="Gene3D" id="1.10.1740.10">
    <property type="match status" value="1"/>
</dbReference>
<evidence type="ECO:0000256" key="3">
    <source>
        <dbReference type="ARBA" id="ARBA00023082"/>
    </source>
</evidence>
<dbReference type="GO" id="GO:0003677">
    <property type="term" value="F:DNA binding"/>
    <property type="evidence" value="ECO:0007669"/>
    <property type="project" value="UniProtKB-KW"/>
</dbReference>
<dbReference type="CDD" id="cd06171">
    <property type="entry name" value="Sigma70_r4"/>
    <property type="match status" value="1"/>
</dbReference>
<keyword evidence="2" id="KW-0805">Transcription regulation</keyword>
<accession>A0A656HE00</accession>
<gene>
    <name evidence="7" type="ORF">Thini_1831</name>
</gene>
<evidence type="ECO:0000313" key="8">
    <source>
        <dbReference type="Proteomes" id="UP000005317"/>
    </source>
</evidence>
<evidence type="ECO:0000256" key="2">
    <source>
        <dbReference type="ARBA" id="ARBA00023015"/>
    </source>
</evidence>
<reference evidence="8" key="1">
    <citation type="journal article" date="2011" name="Stand. Genomic Sci.">
        <title>Genome sequence of the filamentous, gliding Thiothrix nivea neotype strain (JP2(T)).</title>
        <authorList>
            <person name="Lapidus A."/>
            <person name="Nolan M."/>
            <person name="Lucas S."/>
            <person name="Glavina Del Rio T."/>
            <person name="Tice H."/>
            <person name="Cheng J.F."/>
            <person name="Tapia R."/>
            <person name="Han C."/>
            <person name="Goodwin L."/>
            <person name="Pitluck S."/>
            <person name="Liolios K."/>
            <person name="Pagani I."/>
            <person name="Ivanova N."/>
            <person name="Huntemann M."/>
            <person name="Mavromatis K."/>
            <person name="Mikhailova N."/>
            <person name="Pati A."/>
            <person name="Chen A."/>
            <person name="Palaniappan K."/>
            <person name="Land M."/>
            <person name="Brambilla E.M."/>
            <person name="Rohde M."/>
            <person name="Abt B."/>
            <person name="Verbarg S."/>
            <person name="Goker M."/>
            <person name="Bristow J."/>
            <person name="Eisen J.A."/>
            <person name="Markowitz V."/>
            <person name="Hugenholtz P."/>
            <person name="Kyrpides N.C."/>
            <person name="Klenk H.P."/>
            <person name="Woyke T."/>
        </authorList>
    </citation>
    <scope>NUCLEOTIDE SEQUENCE [LARGE SCALE GENOMIC DNA]</scope>
    <source>
        <strain evidence="8">ATCC 35100 / DSM 5205 / JP2</strain>
    </source>
</reference>
<protein>
    <submittedName>
        <fullName evidence="7">RNA polymerase, sigma-24 subunit, ECF subfamily</fullName>
    </submittedName>
</protein>
<dbReference type="PANTHER" id="PTHR43133">
    <property type="entry name" value="RNA POLYMERASE ECF-TYPE SIGMA FACTO"/>
    <property type="match status" value="1"/>
</dbReference>